<proteinExistence type="inferred from homology"/>
<protein>
    <submittedName>
        <fullName evidence="7">1-hydroxycarotenoid 3,4-desaturase</fullName>
    </submittedName>
</protein>
<comment type="similarity">
    <text evidence="2 5">Belongs to the carotenoid/retinoid oxidoreductase family.</text>
</comment>
<dbReference type="InterPro" id="IPR054841">
    <property type="entry name" value="carotdesatCrtD"/>
</dbReference>
<evidence type="ECO:0000313" key="8">
    <source>
        <dbReference type="Proteomes" id="UP000199347"/>
    </source>
</evidence>
<reference evidence="7 8" key="1">
    <citation type="submission" date="2016-10" db="EMBL/GenBank/DDBJ databases">
        <authorList>
            <person name="de Groot N.N."/>
        </authorList>
    </citation>
    <scope>NUCLEOTIDE SEQUENCE [LARGE SCALE GENOMIC DNA]</scope>
    <source>
        <strain evidence="7 8">DSM 2698</strain>
    </source>
</reference>
<dbReference type="RefSeq" id="WP_092815011.1">
    <property type="nucleotide sequence ID" value="NZ_FMVW01000008.1"/>
</dbReference>
<dbReference type="GO" id="GO:0016117">
    <property type="term" value="P:carotenoid biosynthetic process"/>
    <property type="evidence" value="ECO:0007669"/>
    <property type="project" value="UniProtKB-KW"/>
</dbReference>
<dbReference type="NCBIfam" id="NF045637">
    <property type="entry name" value="carotdesatCrtDProt"/>
    <property type="match status" value="1"/>
</dbReference>
<dbReference type="NCBIfam" id="TIGR02734">
    <property type="entry name" value="crtI_fam"/>
    <property type="match status" value="1"/>
</dbReference>
<dbReference type="InterPro" id="IPR014105">
    <property type="entry name" value="Carotenoid/retinoid_OxRdtase"/>
</dbReference>
<name>A0A1G5P0U3_AFIMA</name>
<dbReference type="SUPFAM" id="SSF51905">
    <property type="entry name" value="FAD/NAD(P)-binding domain"/>
    <property type="match status" value="1"/>
</dbReference>
<dbReference type="STRING" id="1120955.SAMN03080610_02998"/>
<dbReference type="GO" id="GO:0016491">
    <property type="term" value="F:oxidoreductase activity"/>
    <property type="evidence" value="ECO:0007669"/>
    <property type="project" value="UniProtKB-KW"/>
</dbReference>
<evidence type="ECO:0000256" key="4">
    <source>
        <dbReference type="ARBA" id="ARBA00023002"/>
    </source>
</evidence>
<gene>
    <name evidence="7" type="ORF">SAMN03080610_02998</name>
</gene>
<organism evidence="7 8">
    <name type="scientific">Afifella marina DSM 2698</name>
    <dbReference type="NCBI Taxonomy" id="1120955"/>
    <lineage>
        <taxon>Bacteria</taxon>
        <taxon>Pseudomonadati</taxon>
        <taxon>Pseudomonadota</taxon>
        <taxon>Alphaproteobacteria</taxon>
        <taxon>Hyphomicrobiales</taxon>
        <taxon>Afifellaceae</taxon>
        <taxon>Afifella</taxon>
    </lineage>
</organism>
<dbReference type="InterPro" id="IPR002937">
    <property type="entry name" value="Amino_oxidase"/>
</dbReference>
<dbReference type="Pfam" id="PF01593">
    <property type="entry name" value="Amino_oxidase"/>
    <property type="match status" value="1"/>
</dbReference>
<feature type="domain" description="Amine oxidase" evidence="6">
    <location>
        <begin position="13"/>
        <end position="490"/>
    </location>
</feature>
<evidence type="ECO:0000256" key="3">
    <source>
        <dbReference type="ARBA" id="ARBA00022746"/>
    </source>
</evidence>
<evidence type="ECO:0000256" key="1">
    <source>
        <dbReference type="ARBA" id="ARBA00004829"/>
    </source>
</evidence>
<evidence type="ECO:0000259" key="6">
    <source>
        <dbReference type="Pfam" id="PF01593"/>
    </source>
</evidence>
<sequence>MRSERVVIVGSGIGGLVAALILSAKGCAVTVVDKENAPGGKMREVAAGGRRIDAGPTVFTMRGLFEEIVADAGVDLGNALSLKPLSILARHAWSAEERLDLFADIDESAEAISAFAGPEEARGYRRFCARARRIFETLDEPFIRTPRPSVESLVRGVGLFGLPGLMQISPFTTMWRALGEYFKDPRLKQLFGRYATYCGSSPFSSPATLMLIAHVEQEGVWLVDGGMHEVAETFARLAEAKGAQFLYGETVTEILSDGGQATGVTLASGERLEADAVIFNGDVAALAAGLAGEASRRAVSLPASAERSLSAITWAMTAEAAGFPVIRHNVFFSDDYESEFDRIFKDGRPPTVPTVYLCAQDRGDNAASVPAGPERLFCLINAPARGDSAPLTDSEIAACETQTFRLMEKCGLTIKHSAEATVITAPQGFNQLFPATGGALYGQASHGWKASFERPGARTKLKGLYLAGGSVHPGAGVPMAALSGKIAATSLMDDCASTRRSPRAAIAGGTSMR</sequence>
<dbReference type="EMBL" id="FMVW01000008">
    <property type="protein sequence ID" value="SCZ43154.1"/>
    <property type="molecule type" value="Genomic_DNA"/>
</dbReference>
<dbReference type="AlphaFoldDB" id="A0A1G5P0U3"/>
<evidence type="ECO:0000256" key="5">
    <source>
        <dbReference type="RuleBase" id="RU362075"/>
    </source>
</evidence>
<keyword evidence="4 5" id="KW-0560">Oxidoreductase</keyword>
<evidence type="ECO:0000256" key="2">
    <source>
        <dbReference type="ARBA" id="ARBA00006046"/>
    </source>
</evidence>
<keyword evidence="8" id="KW-1185">Reference proteome</keyword>
<comment type="pathway">
    <text evidence="1 5">Carotenoid biosynthesis.</text>
</comment>
<dbReference type="PANTHER" id="PTHR43734:SF7">
    <property type="entry name" value="4,4'-DIAPONEUROSPORENE OXYGENASE"/>
    <property type="match status" value="1"/>
</dbReference>
<dbReference type="OrthoDB" id="9774675at2"/>
<accession>A0A1G5P0U3</accession>
<evidence type="ECO:0000313" key="7">
    <source>
        <dbReference type="EMBL" id="SCZ43154.1"/>
    </source>
</evidence>
<dbReference type="Proteomes" id="UP000199347">
    <property type="component" value="Unassembled WGS sequence"/>
</dbReference>
<keyword evidence="3 5" id="KW-0125">Carotenoid biosynthesis</keyword>
<dbReference type="PANTHER" id="PTHR43734">
    <property type="entry name" value="PHYTOENE DESATURASE"/>
    <property type="match status" value="1"/>
</dbReference>
<dbReference type="InterPro" id="IPR036188">
    <property type="entry name" value="FAD/NAD-bd_sf"/>
</dbReference>
<dbReference type="Gene3D" id="3.50.50.60">
    <property type="entry name" value="FAD/NAD(P)-binding domain"/>
    <property type="match status" value="2"/>
</dbReference>